<gene>
    <name evidence="2" type="ORF">JOF53_000945</name>
</gene>
<dbReference type="InterPro" id="IPR039261">
    <property type="entry name" value="FNR_nucleotide-bd"/>
</dbReference>
<accession>A0ABS5A652</accession>
<dbReference type="Gene3D" id="3.40.50.80">
    <property type="entry name" value="Nucleotide-binding domain of ferredoxin-NADP reductase (FNR) module"/>
    <property type="match status" value="1"/>
</dbReference>
<sequence length="285" mass="30592">MTVTEQTGPAEAAPWHPVPYRVTARHRETADTTTLVLRPVHRPVAGFRPGQFTMLYAFGVGEVPVSISGDPILSGHALVQTVREVGAVSRALARAAPGTRVGVRGPYGRPWDLDGHVGDDLLLVGGGIGLAPLRPALRLALARRRRYRRLVLLVGARSAADLPFRAELDRLLTRADVEVVVTVDRGGPGWDGRVGLVTAPLAELPLDPARTTALLCGPEPMMRACAEALRRRGVRPGSIQLSLERNMKCGTGLCGHCQLGPLLLCRDGPVVPWARAEPLLSVREL</sequence>
<dbReference type="InterPro" id="IPR050353">
    <property type="entry name" value="PyrK_electron_transfer"/>
</dbReference>
<dbReference type="PANTHER" id="PTHR43513:SF3">
    <property type="entry name" value="DIHYDROOROTATE DEHYDROGENASE B (NAD(+)), ELECTRON TRANSFER SUBUNIT-RELATED"/>
    <property type="match status" value="1"/>
</dbReference>
<dbReference type="InterPro" id="IPR017927">
    <property type="entry name" value="FAD-bd_FR_type"/>
</dbReference>
<dbReference type="PANTHER" id="PTHR43513">
    <property type="entry name" value="DIHYDROOROTATE DEHYDROGENASE B (NAD(+)), ELECTRON TRANSFER SUBUNIT"/>
    <property type="match status" value="1"/>
</dbReference>
<dbReference type="Pfam" id="PF10418">
    <property type="entry name" value="DHODB_Fe-S_bind"/>
    <property type="match status" value="1"/>
</dbReference>
<dbReference type="InterPro" id="IPR012165">
    <property type="entry name" value="Cyt_c3_hydrogenase_gsu"/>
</dbReference>
<dbReference type="Pfam" id="PF00175">
    <property type="entry name" value="NAD_binding_1"/>
    <property type="match status" value="1"/>
</dbReference>
<comment type="caution">
    <text evidence="2">The sequence shown here is derived from an EMBL/GenBank/DDBJ whole genome shotgun (WGS) entry which is preliminary data.</text>
</comment>
<evidence type="ECO:0000313" key="2">
    <source>
        <dbReference type="EMBL" id="MBP2472073.1"/>
    </source>
</evidence>
<dbReference type="PIRSF" id="PIRSF006816">
    <property type="entry name" value="Cyc3_hyd_g"/>
    <property type="match status" value="1"/>
</dbReference>
<dbReference type="SUPFAM" id="SSF63380">
    <property type="entry name" value="Riboflavin synthase domain-like"/>
    <property type="match status" value="1"/>
</dbReference>
<dbReference type="Proteomes" id="UP001519363">
    <property type="component" value="Unassembled WGS sequence"/>
</dbReference>
<dbReference type="CDD" id="cd06221">
    <property type="entry name" value="sulfite_reductase_like"/>
    <property type="match status" value="1"/>
</dbReference>
<evidence type="ECO:0000313" key="3">
    <source>
        <dbReference type="Proteomes" id="UP001519363"/>
    </source>
</evidence>
<evidence type="ECO:0000259" key="1">
    <source>
        <dbReference type="PROSITE" id="PS51384"/>
    </source>
</evidence>
<name>A0ABS5A652_9PSEU</name>
<dbReference type="SUPFAM" id="SSF52343">
    <property type="entry name" value="Ferredoxin reductase-like, C-terminal NADP-linked domain"/>
    <property type="match status" value="1"/>
</dbReference>
<dbReference type="InterPro" id="IPR017938">
    <property type="entry name" value="Riboflavin_synthase-like_b-brl"/>
</dbReference>
<dbReference type="InterPro" id="IPR001433">
    <property type="entry name" value="OxRdtase_FAD/NAD-bd"/>
</dbReference>
<dbReference type="Gene3D" id="2.40.30.10">
    <property type="entry name" value="Translation factors"/>
    <property type="match status" value="1"/>
</dbReference>
<keyword evidence="3" id="KW-1185">Reference proteome</keyword>
<dbReference type="InterPro" id="IPR019480">
    <property type="entry name" value="Dihydroorotate_DH_Fe-S-bd"/>
</dbReference>
<dbReference type="RefSeq" id="WP_249044340.1">
    <property type="nucleotide sequence ID" value="NZ_JAGIOO010000001.1"/>
</dbReference>
<organism evidence="2 3">
    <name type="scientific">Crossiella equi</name>
    <dbReference type="NCBI Taxonomy" id="130796"/>
    <lineage>
        <taxon>Bacteria</taxon>
        <taxon>Bacillati</taxon>
        <taxon>Actinomycetota</taxon>
        <taxon>Actinomycetes</taxon>
        <taxon>Pseudonocardiales</taxon>
        <taxon>Pseudonocardiaceae</taxon>
        <taxon>Crossiella</taxon>
    </lineage>
</organism>
<proteinExistence type="predicted"/>
<protein>
    <submittedName>
        <fullName evidence="2">NAD(P)H-flavin reductase</fullName>
    </submittedName>
</protein>
<dbReference type="EMBL" id="JAGIOO010000001">
    <property type="protein sequence ID" value="MBP2472073.1"/>
    <property type="molecule type" value="Genomic_DNA"/>
</dbReference>
<dbReference type="PROSITE" id="PS51384">
    <property type="entry name" value="FAD_FR"/>
    <property type="match status" value="1"/>
</dbReference>
<dbReference type="PRINTS" id="PR00406">
    <property type="entry name" value="CYTB5RDTASE"/>
</dbReference>
<reference evidence="2 3" key="1">
    <citation type="submission" date="2021-03" db="EMBL/GenBank/DDBJ databases">
        <title>Sequencing the genomes of 1000 actinobacteria strains.</title>
        <authorList>
            <person name="Klenk H.-P."/>
        </authorList>
    </citation>
    <scope>NUCLEOTIDE SEQUENCE [LARGE SCALE GENOMIC DNA]</scope>
    <source>
        <strain evidence="2 3">DSM 44580</strain>
    </source>
</reference>
<feature type="domain" description="FAD-binding FR-type" evidence="1">
    <location>
        <begin position="15"/>
        <end position="113"/>
    </location>
</feature>